<evidence type="ECO:0000313" key="11">
    <source>
        <dbReference type="EMBL" id="KAJ8902617.1"/>
    </source>
</evidence>
<dbReference type="GO" id="GO:0016787">
    <property type="term" value="F:hydrolase activity"/>
    <property type="evidence" value="ECO:0007669"/>
    <property type="project" value="UniProtKB-KW"/>
</dbReference>
<evidence type="ECO:0000313" key="12">
    <source>
        <dbReference type="Proteomes" id="UP001157974"/>
    </source>
</evidence>
<dbReference type="InterPro" id="IPR001584">
    <property type="entry name" value="Integrase_cat-core"/>
</dbReference>
<dbReference type="AlphaFoldDB" id="A0AAV8UNA1"/>
<dbReference type="EMBL" id="JAMWBK010000008">
    <property type="protein sequence ID" value="KAJ8902617.1"/>
    <property type="molecule type" value="Genomic_DNA"/>
</dbReference>
<dbReference type="Gene3D" id="3.30.420.10">
    <property type="entry name" value="Ribonuclease H-like superfamily/Ribonuclease H"/>
    <property type="match status" value="1"/>
</dbReference>
<keyword evidence="7" id="KW-0695">RNA-directed DNA polymerase</keyword>
<dbReference type="GO" id="GO:0015074">
    <property type="term" value="P:DNA integration"/>
    <property type="evidence" value="ECO:0007669"/>
    <property type="project" value="UniProtKB-KW"/>
</dbReference>
<dbReference type="GO" id="GO:0003887">
    <property type="term" value="F:DNA-directed DNA polymerase activity"/>
    <property type="evidence" value="ECO:0007669"/>
    <property type="project" value="UniProtKB-KW"/>
</dbReference>
<dbReference type="PANTHER" id="PTHR42648">
    <property type="entry name" value="TRANSPOSASE, PUTATIVE-RELATED"/>
    <property type="match status" value="1"/>
</dbReference>
<evidence type="ECO:0000256" key="9">
    <source>
        <dbReference type="ARBA" id="ARBA00023172"/>
    </source>
</evidence>
<evidence type="ECO:0000256" key="3">
    <source>
        <dbReference type="ARBA" id="ARBA00022759"/>
    </source>
</evidence>
<keyword evidence="8" id="KW-0239">DNA-directed DNA polymerase</keyword>
<reference evidence="11 12" key="1">
    <citation type="journal article" date="2023" name="Nat. Commun.">
        <title>Origin of minicircular mitochondrial genomes in red algae.</title>
        <authorList>
            <person name="Lee Y."/>
            <person name="Cho C.H."/>
            <person name="Lee Y.M."/>
            <person name="Park S.I."/>
            <person name="Yang J.H."/>
            <person name="West J.A."/>
            <person name="Bhattacharya D."/>
            <person name="Yoon H.S."/>
        </authorList>
    </citation>
    <scope>NUCLEOTIDE SEQUENCE [LARGE SCALE GENOMIC DNA]</scope>
    <source>
        <strain evidence="11 12">CCMP1338</strain>
        <tissue evidence="11">Whole cell</tissue>
    </source>
</reference>
<keyword evidence="1" id="KW-0540">Nuclease</keyword>
<dbReference type="InterPro" id="IPR039537">
    <property type="entry name" value="Retrotran_Ty1/copia-like"/>
</dbReference>
<keyword evidence="4" id="KW-0378">Hydrolase</keyword>
<evidence type="ECO:0000256" key="8">
    <source>
        <dbReference type="ARBA" id="ARBA00022932"/>
    </source>
</evidence>
<dbReference type="InterPro" id="IPR036397">
    <property type="entry name" value="RNaseH_sf"/>
</dbReference>
<dbReference type="GO" id="GO:0046872">
    <property type="term" value="F:metal ion binding"/>
    <property type="evidence" value="ECO:0007669"/>
    <property type="project" value="UniProtKB-KW"/>
</dbReference>
<dbReference type="GO" id="GO:0004519">
    <property type="term" value="F:endonuclease activity"/>
    <property type="evidence" value="ECO:0007669"/>
    <property type="project" value="UniProtKB-KW"/>
</dbReference>
<dbReference type="GO" id="GO:0003964">
    <property type="term" value="F:RNA-directed DNA polymerase activity"/>
    <property type="evidence" value="ECO:0007669"/>
    <property type="project" value="UniProtKB-KW"/>
</dbReference>
<keyword evidence="8" id="KW-0548">Nucleotidyltransferase</keyword>
<keyword evidence="2" id="KW-0479">Metal-binding</keyword>
<organism evidence="11 12">
    <name type="scientific">Rhodosorus marinus</name>
    <dbReference type="NCBI Taxonomy" id="101924"/>
    <lineage>
        <taxon>Eukaryota</taxon>
        <taxon>Rhodophyta</taxon>
        <taxon>Stylonematophyceae</taxon>
        <taxon>Stylonematales</taxon>
        <taxon>Stylonemataceae</taxon>
        <taxon>Rhodosorus</taxon>
    </lineage>
</organism>
<accession>A0AAV8UNA1</accession>
<name>A0AAV8UNA1_9RHOD</name>
<keyword evidence="12" id="KW-1185">Reference proteome</keyword>
<evidence type="ECO:0000256" key="2">
    <source>
        <dbReference type="ARBA" id="ARBA00022723"/>
    </source>
</evidence>
<dbReference type="PROSITE" id="PS50994">
    <property type="entry name" value="INTEGRASE"/>
    <property type="match status" value="1"/>
</dbReference>
<dbReference type="InterPro" id="IPR012337">
    <property type="entry name" value="RNaseH-like_sf"/>
</dbReference>
<dbReference type="Proteomes" id="UP001157974">
    <property type="component" value="Unassembled WGS sequence"/>
</dbReference>
<dbReference type="GO" id="GO:0003676">
    <property type="term" value="F:nucleic acid binding"/>
    <property type="evidence" value="ECO:0007669"/>
    <property type="project" value="InterPro"/>
</dbReference>
<keyword evidence="5" id="KW-0460">Magnesium</keyword>
<keyword evidence="9" id="KW-0233">DNA recombination</keyword>
<dbReference type="Pfam" id="PF00665">
    <property type="entry name" value="rve"/>
    <property type="match status" value="1"/>
</dbReference>
<dbReference type="SUPFAM" id="SSF53098">
    <property type="entry name" value="Ribonuclease H-like"/>
    <property type="match status" value="1"/>
</dbReference>
<evidence type="ECO:0000256" key="5">
    <source>
        <dbReference type="ARBA" id="ARBA00022842"/>
    </source>
</evidence>
<protein>
    <recommendedName>
        <fullName evidence="10">Integrase catalytic domain-containing protein</fullName>
    </recommendedName>
</protein>
<keyword evidence="6" id="KW-0229">DNA integration</keyword>
<proteinExistence type="predicted"/>
<evidence type="ECO:0000256" key="7">
    <source>
        <dbReference type="ARBA" id="ARBA00022918"/>
    </source>
</evidence>
<gene>
    <name evidence="11" type="ORF">NDN08_005937</name>
</gene>
<comment type="caution">
    <text evidence="11">The sequence shown here is derived from an EMBL/GenBank/DDBJ whole genome shotgun (WGS) entry which is preliminary data.</text>
</comment>
<sequence>MGTVVIATTVGDRQQLITIEDVLYLPGIEGNYLSVPTIVKKGYSVNFDKKVCKFYEKGGAVVASAKLINSTYVLASWTTKSLQLNSVRDLSKLHRRLGHTGWQKVKQIQRASSTPDCETCTVTKLRRGSRAGTLAHASRPGETIHTDVCGKLPKSKGAEYWVTFTDEVSRLPKIYPIQRKNDVSEAFDEYMPYFERLSGQKVITVHSEGGGEYIGMQEKLKKLGITLDTTPPYSAETNGISERVNRSILMLMRVLLYQSGI</sequence>
<evidence type="ECO:0000256" key="1">
    <source>
        <dbReference type="ARBA" id="ARBA00022722"/>
    </source>
</evidence>
<dbReference type="PANTHER" id="PTHR42648:SF11">
    <property type="entry name" value="TRANSPOSON TY4-P GAG-POL POLYPROTEIN"/>
    <property type="match status" value="1"/>
</dbReference>
<keyword evidence="3" id="KW-0255">Endonuclease</keyword>
<evidence type="ECO:0000256" key="6">
    <source>
        <dbReference type="ARBA" id="ARBA00022908"/>
    </source>
</evidence>
<dbReference type="GO" id="GO:0006310">
    <property type="term" value="P:DNA recombination"/>
    <property type="evidence" value="ECO:0007669"/>
    <property type="project" value="UniProtKB-KW"/>
</dbReference>
<keyword evidence="8" id="KW-0808">Transferase</keyword>
<evidence type="ECO:0000259" key="10">
    <source>
        <dbReference type="PROSITE" id="PS50994"/>
    </source>
</evidence>
<evidence type="ECO:0000256" key="4">
    <source>
        <dbReference type="ARBA" id="ARBA00022801"/>
    </source>
</evidence>
<feature type="domain" description="Integrase catalytic" evidence="10">
    <location>
        <begin position="136"/>
        <end position="261"/>
    </location>
</feature>